<dbReference type="EMBL" id="CP069370">
    <property type="protein sequence ID" value="QYZ68537.1"/>
    <property type="molecule type" value="Genomic_DNA"/>
</dbReference>
<reference evidence="3" key="1">
    <citation type="submission" date="2021-02" db="EMBL/GenBank/DDBJ databases">
        <title>Rhodobacter shimadae sp. nov., an aerobic anoxygenic phototrophic bacterium isolated from a hot spring.</title>
        <authorList>
            <person name="Muramatsu S."/>
            <person name="Haruta S."/>
            <person name="Hirose S."/>
            <person name="Hanada S."/>
        </authorList>
    </citation>
    <scope>NUCLEOTIDE SEQUENCE</scope>
    <source>
        <strain evidence="3">N10</strain>
    </source>
</reference>
<dbReference type="RefSeq" id="WP_220660760.1">
    <property type="nucleotide sequence ID" value="NZ_CP069370.1"/>
</dbReference>
<feature type="signal peptide" evidence="1">
    <location>
        <begin position="1"/>
        <end position="23"/>
    </location>
</feature>
<dbReference type="SMART" id="SM00867">
    <property type="entry name" value="YceI"/>
    <property type="match status" value="1"/>
</dbReference>
<gene>
    <name evidence="3" type="ORF">JO391_12165</name>
</gene>
<dbReference type="PANTHER" id="PTHR34406:SF1">
    <property type="entry name" value="PROTEIN YCEI"/>
    <property type="match status" value="1"/>
</dbReference>
<protein>
    <submittedName>
        <fullName evidence="3">YceI family protein</fullName>
    </submittedName>
</protein>
<evidence type="ECO:0000313" key="3">
    <source>
        <dbReference type="EMBL" id="QYZ68537.1"/>
    </source>
</evidence>
<dbReference type="InterPro" id="IPR036761">
    <property type="entry name" value="TTHA0802/YceI-like_sf"/>
</dbReference>
<dbReference type="AlphaFoldDB" id="A0A8G0ZR79"/>
<dbReference type="PANTHER" id="PTHR34406">
    <property type="entry name" value="PROTEIN YCEI"/>
    <property type="match status" value="1"/>
</dbReference>
<evidence type="ECO:0000259" key="2">
    <source>
        <dbReference type="SMART" id="SM00867"/>
    </source>
</evidence>
<feature type="chain" id="PRO_5034334358" evidence="1">
    <location>
        <begin position="24"/>
        <end position="192"/>
    </location>
</feature>
<organism evidence="3 4">
    <name type="scientific">Neotabrizicola shimadae</name>
    <dbReference type="NCBI Taxonomy" id="2807096"/>
    <lineage>
        <taxon>Bacteria</taxon>
        <taxon>Pseudomonadati</taxon>
        <taxon>Pseudomonadota</taxon>
        <taxon>Alphaproteobacteria</taxon>
        <taxon>Rhodobacterales</taxon>
        <taxon>Paracoccaceae</taxon>
        <taxon>Neotabrizicola</taxon>
    </lineage>
</organism>
<evidence type="ECO:0000256" key="1">
    <source>
        <dbReference type="SAM" id="SignalP"/>
    </source>
</evidence>
<name>A0A8G0ZR79_9RHOB</name>
<accession>A0A8G0ZR79</accession>
<sequence>MRRIIRLTCLALTLGLAAPAAFAAPAAYVLEPEKSTVGFETDFGPDRITGSMPVLKADLTLDFASPANSTVDVTLNAAGAQASFPFATQAMRGPKVLDAGANPTIHFVSTRVRPSGDGAEVDGKITIRGVTKPVTLDARIYQQQGSAKGDLTHMTLRLTGSVKRSDFGAVGWSDMVGDEVRLDILARVQKAD</sequence>
<feature type="domain" description="Lipid/polyisoprenoid-binding YceI-like" evidence="2">
    <location>
        <begin position="27"/>
        <end position="189"/>
    </location>
</feature>
<proteinExistence type="predicted"/>
<keyword evidence="1" id="KW-0732">Signal</keyword>
<dbReference type="InterPro" id="IPR007372">
    <property type="entry name" value="Lipid/polyisoprenoid-bd_YceI"/>
</dbReference>
<dbReference type="SUPFAM" id="SSF101874">
    <property type="entry name" value="YceI-like"/>
    <property type="match status" value="1"/>
</dbReference>
<evidence type="ECO:0000313" key="4">
    <source>
        <dbReference type="Proteomes" id="UP000826300"/>
    </source>
</evidence>
<dbReference type="Pfam" id="PF04264">
    <property type="entry name" value="YceI"/>
    <property type="match status" value="1"/>
</dbReference>
<dbReference type="KEGG" id="nsm:JO391_12165"/>
<dbReference type="Gene3D" id="2.40.128.110">
    <property type="entry name" value="Lipid/polyisoprenoid-binding, YceI-like"/>
    <property type="match status" value="1"/>
</dbReference>
<keyword evidence="4" id="KW-1185">Reference proteome</keyword>
<dbReference type="Proteomes" id="UP000826300">
    <property type="component" value="Chromosome"/>
</dbReference>